<feature type="domain" description="Polymerase nucleotidyl transferase" evidence="10">
    <location>
        <begin position="18"/>
        <end position="97"/>
    </location>
</feature>
<keyword evidence="4" id="KW-0548">Nucleotidyltransferase</keyword>
<evidence type="ECO:0000256" key="1">
    <source>
        <dbReference type="ARBA" id="ARBA00001946"/>
    </source>
</evidence>
<keyword evidence="6" id="KW-0547">Nucleotide-binding</keyword>
<evidence type="ECO:0000256" key="2">
    <source>
        <dbReference type="ARBA" id="ARBA00022649"/>
    </source>
</evidence>
<dbReference type="PANTHER" id="PTHR33571:SF14">
    <property type="entry name" value="PROTEIN ADENYLYLTRANSFERASE MJ0435-RELATED"/>
    <property type="match status" value="1"/>
</dbReference>
<dbReference type="InterPro" id="IPR002934">
    <property type="entry name" value="Polymerase_NTP_transf_dom"/>
</dbReference>
<dbReference type="GO" id="GO:0016779">
    <property type="term" value="F:nucleotidyltransferase activity"/>
    <property type="evidence" value="ECO:0007669"/>
    <property type="project" value="UniProtKB-KW"/>
</dbReference>
<evidence type="ECO:0000313" key="11">
    <source>
        <dbReference type="EMBL" id="PEN09555.1"/>
    </source>
</evidence>
<comment type="caution">
    <text evidence="11">The sequence shown here is derived from an EMBL/GenBank/DDBJ whole genome shotgun (WGS) entry which is preliminary data.</text>
</comment>
<dbReference type="Pfam" id="PF01909">
    <property type="entry name" value="NTP_transf_2"/>
    <property type="match status" value="1"/>
</dbReference>
<comment type="cofactor">
    <cofactor evidence="1">
        <name>Mg(2+)</name>
        <dbReference type="ChEBI" id="CHEBI:18420"/>
    </cofactor>
</comment>
<evidence type="ECO:0000256" key="6">
    <source>
        <dbReference type="ARBA" id="ARBA00022741"/>
    </source>
</evidence>
<dbReference type="RefSeq" id="WP_098060953.1">
    <property type="nucleotide sequence ID" value="NZ_PDEP01000001.1"/>
</dbReference>
<proteinExistence type="inferred from homology"/>
<keyword evidence="2" id="KW-1277">Toxin-antitoxin system</keyword>
<dbReference type="Gene3D" id="3.30.460.10">
    <property type="entry name" value="Beta Polymerase, domain 2"/>
    <property type="match status" value="1"/>
</dbReference>
<keyword evidence="3" id="KW-0808">Transferase</keyword>
<dbReference type="InterPro" id="IPR043519">
    <property type="entry name" value="NT_sf"/>
</dbReference>
<keyword evidence="12" id="KW-1185">Reference proteome</keyword>
<evidence type="ECO:0000313" key="12">
    <source>
        <dbReference type="Proteomes" id="UP000221024"/>
    </source>
</evidence>
<organism evidence="11 12">
    <name type="scientific">Longimonas halophila</name>
    <dbReference type="NCBI Taxonomy" id="1469170"/>
    <lineage>
        <taxon>Bacteria</taxon>
        <taxon>Pseudomonadati</taxon>
        <taxon>Rhodothermota</taxon>
        <taxon>Rhodothermia</taxon>
        <taxon>Rhodothermales</taxon>
        <taxon>Salisaetaceae</taxon>
        <taxon>Longimonas</taxon>
    </lineage>
</organism>
<comment type="similarity">
    <text evidence="9">Belongs to the MntA antitoxin family.</text>
</comment>
<evidence type="ECO:0000256" key="9">
    <source>
        <dbReference type="ARBA" id="ARBA00038276"/>
    </source>
</evidence>
<evidence type="ECO:0000256" key="4">
    <source>
        <dbReference type="ARBA" id="ARBA00022695"/>
    </source>
</evidence>
<keyword evidence="7" id="KW-0067">ATP-binding</keyword>
<dbReference type="EMBL" id="PDEP01000001">
    <property type="protein sequence ID" value="PEN09555.1"/>
    <property type="molecule type" value="Genomic_DNA"/>
</dbReference>
<evidence type="ECO:0000259" key="10">
    <source>
        <dbReference type="Pfam" id="PF01909"/>
    </source>
</evidence>
<keyword evidence="8" id="KW-0460">Magnesium</keyword>
<dbReference type="GO" id="GO:0005524">
    <property type="term" value="F:ATP binding"/>
    <property type="evidence" value="ECO:0007669"/>
    <property type="project" value="UniProtKB-KW"/>
</dbReference>
<protein>
    <recommendedName>
        <fullName evidence="10">Polymerase nucleotidyl transferase domain-containing protein</fullName>
    </recommendedName>
</protein>
<dbReference type="SUPFAM" id="SSF81301">
    <property type="entry name" value="Nucleotidyltransferase"/>
    <property type="match status" value="1"/>
</dbReference>
<keyword evidence="5" id="KW-0479">Metal-binding</keyword>
<dbReference type="GO" id="GO:0046872">
    <property type="term" value="F:metal ion binding"/>
    <property type="evidence" value="ECO:0007669"/>
    <property type="project" value="UniProtKB-KW"/>
</dbReference>
<name>A0A2H3P9F5_9BACT</name>
<gene>
    <name evidence="11" type="ORF">CRI93_02145</name>
</gene>
<dbReference type="Proteomes" id="UP000221024">
    <property type="component" value="Unassembled WGS sequence"/>
</dbReference>
<evidence type="ECO:0000256" key="8">
    <source>
        <dbReference type="ARBA" id="ARBA00022842"/>
    </source>
</evidence>
<dbReference type="PANTHER" id="PTHR33571">
    <property type="entry name" value="SSL8005 PROTEIN"/>
    <property type="match status" value="1"/>
</dbReference>
<evidence type="ECO:0000256" key="5">
    <source>
        <dbReference type="ARBA" id="ARBA00022723"/>
    </source>
</evidence>
<dbReference type="AlphaFoldDB" id="A0A2H3P9F5"/>
<sequence>MTTLADIKQTLYDEMPYLRERYHVDQIGICGSFVRGDQNAESGVDLLVTFTEMPDLLTFVNLKRYLKHSLDRDVDLGMPSALKEGSAADNIRREVQYLG</sequence>
<dbReference type="CDD" id="cd05403">
    <property type="entry name" value="NT_KNTase_like"/>
    <property type="match status" value="1"/>
</dbReference>
<evidence type="ECO:0000256" key="7">
    <source>
        <dbReference type="ARBA" id="ARBA00022840"/>
    </source>
</evidence>
<evidence type="ECO:0000256" key="3">
    <source>
        <dbReference type="ARBA" id="ARBA00022679"/>
    </source>
</evidence>
<dbReference type="InterPro" id="IPR052038">
    <property type="entry name" value="Type-VII_TA_antitoxin"/>
</dbReference>
<reference evidence="11 12" key="1">
    <citation type="submission" date="2017-10" db="EMBL/GenBank/DDBJ databases">
        <title>Draft genome of Longimonas halophila.</title>
        <authorList>
            <person name="Goh K.M."/>
            <person name="Shamsir M.S."/>
            <person name="Lim S.W."/>
        </authorList>
    </citation>
    <scope>NUCLEOTIDE SEQUENCE [LARGE SCALE GENOMIC DNA]</scope>
    <source>
        <strain evidence="11 12">KCTC 42399</strain>
    </source>
</reference>
<dbReference type="OrthoDB" id="9809668at2"/>
<accession>A0A2H3P9F5</accession>